<dbReference type="Gene3D" id="3.40.710.10">
    <property type="entry name" value="DD-peptidase/beta-lactamase superfamily"/>
    <property type="match status" value="1"/>
</dbReference>
<dbReference type="PANTHER" id="PTHR43283:SF14">
    <property type="entry name" value="BLL8153 PROTEIN"/>
    <property type="match status" value="1"/>
</dbReference>
<dbReference type="SUPFAM" id="SSF56601">
    <property type="entry name" value="beta-lactamase/transpeptidase-like"/>
    <property type="match status" value="1"/>
</dbReference>
<dbReference type="Pfam" id="PF00144">
    <property type="entry name" value="Beta-lactamase"/>
    <property type="match status" value="1"/>
</dbReference>
<dbReference type="InterPro" id="IPR050789">
    <property type="entry name" value="Diverse_Enzym_Activities"/>
</dbReference>
<keyword evidence="1" id="KW-0812">Transmembrane</keyword>
<feature type="transmembrane region" description="Helical" evidence="1">
    <location>
        <begin position="7"/>
        <end position="24"/>
    </location>
</feature>
<gene>
    <name evidence="3" type="ORF">GCM10017044_06540</name>
</gene>
<feature type="domain" description="Beta-lactamase-related" evidence="2">
    <location>
        <begin position="100"/>
        <end position="378"/>
    </location>
</feature>
<dbReference type="PANTHER" id="PTHR43283">
    <property type="entry name" value="BETA-LACTAMASE-RELATED"/>
    <property type="match status" value="1"/>
</dbReference>
<dbReference type="Proteomes" id="UP000630923">
    <property type="component" value="Unassembled WGS sequence"/>
</dbReference>
<evidence type="ECO:0000259" key="2">
    <source>
        <dbReference type="Pfam" id="PF00144"/>
    </source>
</evidence>
<reference evidence="3" key="2">
    <citation type="submission" date="2020-09" db="EMBL/GenBank/DDBJ databases">
        <authorList>
            <person name="Sun Q."/>
            <person name="Kim S."/>
        </authorList>
    </citation>
    <scope>NUCLEOTIDE SEQUENCE</scope>
    <source>
        <strain evidence="3">KCTC 42590</strain>
    </source>
</reference>
<dbReference type="RefSeq" id="WP_191250113.1">
    <property type="nucleotide sequence ID" value="NZ_BNCI01000001.1"/>
</dbReference>
<evidence type="ECO:0000313" key="4">
    <source>
        <dbReference type="Proteomes" id="UP000630923"/>
    </source>
</evidence>
<name>A0A919E5I3_9PROT</name>
<organism evidence="3 4">
    <name type="scientific">Kordiimonas sediminis</name>
    <dbReference type="NCBI Taxonomy" id="1735581"/>
    <lineage>
        <taxon>Bacteria</taxon>
        <taxon>Pseudomonadati</taxon>
        <taxon>Pseudomonadota</taxon>
        <taxon>Alphaproteobacteria</taxon>
        <taxon>Kordiimonadales</taxon>
        <taxon>Kordiimonadaceae</taxon>
        <taxon>Kordiimonas</taxon>
    </lineage>
</organism>
<dbReference type="AlphaFoldDB" id="A0A919E5I3"/>
<comment type="caution">
    <text evidence="3">The sequence shown here is derived from an EMBL/GenBank/DDBJ whole genome shotgun (WGS) entry which is preliminary data.</text>
</comment>
<evidence type="ECO:0000256" key="1">
    <source>
        <dbReference type="SAM" id="Phobius"/>
    </source>
</evidence>
<reference evidence="3" key="1">
    <citation type="journal article" date="2014" name="Int. J. Syst. Evol. Microbiol.">
        <title>Complete genome sequence of Corynebacterium casei LMG S-19264T (=DSM 44701T), isolated from a smear-ripened cheese.</title>
        <authorList>
            <consortium name="US DOE Joint Genome Institute (JGI-PGF)"/>
            <person name="Walter F."/>
            <person name="Albersmeier A."/>
            <person name="Kalinowski J."/>
            <person name="Ruckert C."/>
        </authorList>
    </citation>
    <scope>NUCLEOTIDE SEQUENCE</scope>
    <source>
        <strain evidence="3">KCTC 42590</strain>
    </source>
</reference>
<protein>
    <recommendedName>
        <fullName evidence="2">Beta-lactamase-related domain-containing protein</fullName>
    </recommendedName>
</protein>
<evidence type="ECO:0000313" key="3">
    <source>
        <dbReference type="EMBL" id="GHF15090.1"/>
    </source>
</evidence>
<dbReference type="EMBL" id="BNCI01000001">
    <property type="protein sequence ID" value="GHF15090.1"/>
    <property type="molecule type" value="Genomic_DNA"/>
</dbReference>
<keyword evidence="4" id="KW-1185">Reference proteome</keyword>
<accession>A0A919E5I3</accession>
<keyword evidence="1" id="KW-0472">Membrane</keyword>
<dbReference type="InterPro" id="IPR012338">
    <property type="entry name" value="Beta-lactam/transpept-like"/>
</dbReference>
<sequence>MVRFFKYCFGTLIVLFVGLVVFYFQPWSDYPPSTLASTFEPDKRVENFRNMDTLYPYVSVPKGDTVFEYPEAMQPLGNSYTYDGESKKLNSFFDKTQTTGLLVIKDGTIIHEMYRLGETRASKHTSWSVAKSFVSTLIGMAIEDGLIQSVEDRVEIYVPDLVGTAYGAATIEDVLQMSSGVDFSESYGEAGSNTAFNFSDAQKVLYRTWLLGDSLDDILAGYEKLEDPGERFYYRSSDTHILSWILREVTGKPVEQYLSEKLWKPLGMEADAYWSTDGVGTPIGFCCLNAVLRDYAKLGSLYINGGVWNGQQLISEDWVKRATRPSKPHLEPEHVGGNRGYQYQWWVPKDYDGEYIAMGIWGQYIWVSEKAGVVIARTSVDPAFRNHLDETIAVFRAITDQVSPVSADQ</sequence>
<keyword evidence="1" id="KW-1133">Transmembrane helix</keyword>
<dbReference type="InterPro" id="IPR001466">
    <property type="entry name" value="Beta-lactam-related"/>
</dbReference>
<proteinExistence type="predicted"/>